<proteinExistence type="predicted"/>
<dbReference type="KEGG" id="tet:TTHERM_001302821"/>
<name>W7XDH0_TETTS</name>
<evidence type="ECO:0000256" key="1">
    <source>
        <dbReference type="SAM" id="MobiDB-lite"/>
    </source>
</evidence>
<evidence type="ECO:0000313" key="3">
    <source>
        <dbReference type="Proteomes" id="UP000009168"/>
    </source>
</evidence>
<dbReference type="Proteomes" id="UP000009168">
    <property type="component" value="Unassembled WGS sequence"/>
</dbReference>
<accession>W7XDH0</accession>
<sequence length="277" mass="32631">MIIIFNLRLINTNYTYFYFMINNNIQMLSILIRNNNLYVKKYKEINQFQTIEKKKMSKKNQLSSSNIIDEDSLVDARNISNAIQFPNQSHISKTVSEYEGFTFQKGSKIKIVTENSESQSKEKLSKSRRKYNQKVENKQKQSLSHLNLDRSSSSSRSNSESMRNTIRRIELILSELRDQFNLFQQNFNSFIIKQGQFNEVLQQNLNQTNQSIVNLQKQVNEKLEVNYTMQKDVAQFTLKGIDISQNQRLVKNLITVEQKDQSHNLRSSSMKKKIIKY</sequence>
<feature type="compositionally biased region" description="Low complexity" evidence="1">
    <location>
        <begin position="142"/>
        <end position="161"/>
    </location>
</feature>
<keyword evidence="3" id="KW-1185">Reference proteome</keyword>
<dbReference type="AlphaFoldDB" id="W7XDH0"/>
<dbReference type="GeneID" id="24442125"/>
<reference evidence="3" key="1">
    <citation type="journal article" date="2006" name="PLoS Biol.">
        <title>Macronuclear genome sequence of the ciliate Tetrahymena thermophila, a model eukaryote.</title>
        <authorList>
            <person name="Eisen J.A."/>
            <person name="Coyne R.S."/>
            <person name="Wu M."/>
            <person name="Wu D."/>
            <person name="Thiagarajan M."/>
            <person name="Wortman J.R."/>
            <person name="Badger J.H."/>
            <person name="Ren Q."/>
            <person name="Amedeo P."/>
            <person name="Jones K.M."/>
            <person name="Tallon L.J."/>
            <person name="Delcher A.L."/>
            <person name="Salzberg S.L."/>
            <person name="Silva J.C."/>
            <person name="Haas B.J."/>
            <person name="Majoros W.H."/>
            <person name="Farzad M."/>
            <person name="Carlton J.M."/>
            <person name="Smith R.K. Jr."/>
            <person name="Garg J."/>
            <person name="Pearlman R.E."/>
            <person name="Karrer K.M."/>
            <person name="Sun L."/>
            <person name="Manning G."/>
            <person name="Elde N.C."/>
            <person name="Turkewitz A.P."/>
            <person name="Asai D.J."/>
            <person name="Wilkes D.E."/>
            <person name="Wang Y."/>
            <person name="Cai H."/>
            <person name="Collins K."/>
            <person name="Stewart B.A."/>
            <person name="Lee S.R."/>
            <person name="Wilamowska K."/>
            <person name="Weinberg Z."/>
            <person name="Ruzzo W.L."/>
            <person name="Wloga D."/>
            <person name="Gaertig J."/>
            <person name="Frankel J."/>
            <person name="Tsao C.-C."/>
            <person name="Gorovsky M.A."/>
            <person name="Keeling P.J."/>
            <person name="Waller R.F."/>
            <person name="Patron N.J."/>
            <person name="Cherry J.M."/>
            <person name="Stover N.A."/>
            <person name="Krieger C.J."/>
            <person name="del Toro C."/>
            <person name="Ryder H.F."/>
            <person name="Williamson S.C."/>
            <person name="Barbeau R.A."/>
            <person name="Hamilton E.P."/>
            <person name="Orias E."/>
        </authorList>
    </citation>
    <scope>NUCLEOTIDE SEQUENCE [LARGE SCALE GENOMIC DNA]</scope>
    <source>
        <strain evidence="3">SB210</strain>
    </source>
</reference>
<evidence type="ECO:0000313" key="2">
    <source>
        <dbReference type="EMBL" id="EWS75607.1"/>
    </source>
</evidence>
<gene>
    <name evidence="2" type="ORF">TTHERM_001302821</name>
</gene>
<dbReference type="InParanoid" id="W7XDH0"/>
<feature type="region of interest" description="Disordered" evidence="1">
    <location>
        <begin position="114"/>
        <end position="161"/>
    </location>
</feature>
<organism evidence="2 3">
    <name type="scientific">Tetrahymena thermophila (strain SB210)</name>
    <dbReference type="NCBI Taxonomy" id="312017"/>
    <lineage>
        <taxon>Eukaryota</taxon>
        <taxon>Sar</taxon>
        <taxon>Alveolata</taxon>
        <taxon>Ciliophora</taxon>
        <taxon>Intramacronucleata</taxon>
        <taxon>Oligohymenophorea</taxon>
        <taxon>Hymenostomatida</taxon>
        <taxon>Tetrahymenina</taxon>
        <taxon>Tetrahymenidae</taxon>
        <taxon>Tetrahymena</taxon>
    </lineage>
</organism>
<protein>
    <submittedName>
        <fullName evidence="2">Uncharacterized protein</fullName>
    </submittedName>
</protein>
<dbReference type="EMBL" id="GG662782">
    <property type="protein sequence ID" value="EWS75607.1"/>
    <property type="molecule type" value="Genomic_DNA"/>
</dbReference>
<dbReference type="RefSeq" id="XP_012651860.1">
    <property type="nucleotide sequence ID" value="XM_012796406.1"/>
</dbReference>